<organism evidence="1 2">
    <name type="scientific">Kibdelosporangium philippinense</name>
    <dbReference type="NCBI Taxonomy" id="211113"/>
    <lineage>
        <taxon>Bacteria</taxon>
        <taxon>Bacillati</taxon>
        <taxon>Actinomycetota</taxon>
        <taxon>Actinomycetes</taxon>
        <taxon>Pseudonocardiales</taxon>
        <taxon>Pseudonocardiaceae</taxon>
        <taxon>Kibdelosporangium</taxon>
    </lineage>
</organism>
<reference evidence="1 2" key="1">
    <citation type="submission" date="2021-12" db="EMBL/GenBank/DDBJ databases">
        <title>Genome sequence of Kibdelosporangium philippinense ATCC 49844.</title>
        <authorList>
            <person name="Fedorov E.A."/>
            <person name="Omeragic M."/>
            <person name="Shalygina K.F."/>
            <person name="Maclea K.S."/>
        </authorList>
    </citation>
    <scope>NUCLEOTIDE SEQUENCE [LARGE SCALE GENOMIC DNA]</scope>
    <source>
        <strain evidence="1 2">ATCC 49844</strain>
    </source>
</reference>
<gene>
    <name evidence="1" type="ORF">LWC34_05680</name>
</gene>
<dbReference type="GO" id="GO:0032259">
    <property type="term" value="P:methylation"/>
    <property type="evidence" value="ECO:0007669"/>
    <property type="project" value="UniProtKB-KW"/>
</dbReference>
<dbReference type="InterPro" id="IPR006764">
    <property type="entry name" value="SAM_dep_MeTrfase_SAV2177_type"/>
</dbReference>
<dbReference type="EMBL" id="JAJVCN010000001">
    <property type="protein sequence ID" value="MCE7002322.1"/>
    <property type="molecule type" value="Genomic_DNA"/>
</dbReference>
<dbReference type="SUPFAM" id="SSF53335">
    <property type="entry name" value="S-adenosyl-L-methionine-dependent methyltransferases"/>
    <property type="match status" value="1"/>
</dbReference>
<keyword evidence="2" id="KW-1185">Reference proteome</keyword>
<comment type="caution">
    <text evidence="1">The sequence shown here is derived from an EMBL/GenBank/DDBJ whole genome shotgun (WGS) entry which is preliminary data.</text>
</comment>
<dbReference type="InterPro" id="IPR029063">
    <property type="entry name" value="SAM-dependent_MTases_sf"/>
</dbReference>
<proteinExistence type="predicted"/>
<dbReference type="Gene3D" id="3.40.50.150">
    <property type="entry name" value="Vaccinia Virus protein VP39"/>
    <property type="match status" value="1"/>
</dbReference>
<keyword evidence="1" id="KW-0489">Methyltransferase</keyword>
<name>A0ABS8Z8Z5_9PSEU</name>
<sequence>MTQLPESPATDELSDERANACRMYDYLLGGSHNVDIDQSALDKLLEVAPTTPFVARENRAYMRRVVRYLAAEAGIKQFLDLGSGIPTAGDTNLHNIVHGIDRRIRVVYVDRERVAVEEANELLEGNPNAEAFEADIRDTSYVLSHPVTQRQIDFTEPLALVTTGVFPFIPDSDNPVGIVATYRDACPSGSYLALSHALTAEHWPGDIAKRVLDIYKENVQSMFPRTFEQVRDFFTGYTLVEPGLVSTPAWRPDEELTEDQKAYIRAVSGLGIKP</sequence>
<dbReference type="GO" id="GO:0008168">
    <property type="term" value="F:methyltransferase activity"/>
    <property type="evidence" value="ECO:0007669"/>
    <property type="project" value="UniProtKB-KW"/>
</dbReference>
<dbReference type="PIRSF" id="PIRSF017393">
    <property type="entry name" value="MTase_SAV2177"/>
    <property type="match status" value="1"/>
</dbReference>
<protein>
    <submittedName>
        <fullName evidence="1">SAM-dependent methyltransferase</fullName>
    </submittedName>
</protein>
<accession>A0ABS8Z8Z5</accession>
<dbReference type="RefSeq" id="WP_233723345.1">
    <property type="nucleotide sequence ID" value="NZ_JAJVCN010000001.1"/>
</dbReference>
<keyword evidence="1" id="KW-0808">Transferase</keyword>
<evidence type="ECO:0000313" key="1">
    <source>
        <dbReference type="EMBL" id="MCE7002322.1"/>
    </source>
</evidence>
<dbReference type="Proteomes" id="UP001521150">
    <property type="component" value="Unassembled WGS sequence"/>
</dbReference>
<dbReference type="Pfam" id="PF04672">
    <property type="entry name" value="Methyltransf_19"/>
    <property type="match status" value="1"/>
</dbReference>
<evidence type="ECO:0000313" key="2">
    <source>
        <dbReference type="Proteomes" id="UP001521150"/>
    </source>
</evidence>